<accession>A0A9Q0GU96</accession>
<dbReference type="Gene3D" id="3.40.50.850">
    <property type="entry name" value="Isochorismatase-like"/>
    <property type="match status" value="1"/>
</dbReference>
<dbReference type="PANTHER" id="PTHR43540">
    <property type="entry name" value="PEROXYUREIDOACRYLATE/UREIDOACRYLATE AMIDOHYDROLASE-RELATED"/>
    <property type="match status" value="1"/>
</dbReference>
<dbReference type="InterPro" id="IPR036380">
    <property type="entry name" value="Isochorismatase-like_sf"/>
</dbReference>
<dbReference type="GO" id="GO:0016787">
    <property type="term" value="F:hydrolase activity"/>
    <property type="evidence" value="ECO:0007669"/>
    <property type="project" value="UniProtKB-KW"/>
</dbReference>
<dbReference type="OrthoDB" id="167809at2759"/>
<keyword evidence="5" id="KW-1185">Reference proteome</keyword>
<evidence type="ECO:0000256" key="2">
    <source>
        <dbReference type="ARBA" id="ARBA00022801"/>
    </source>
</evidence>
<dbReference type="PANTHER" id="PTHR43540:SF6">
    <property type="entry name" value="ISOCHORISMATASE-LIKE DOMAIN-CONTAINING PROTEIN"/>
    <property type="match status" value="1"/>
</dbReference>
<keyword evidence="2" id="KW-0378">Hydrolase</keyword>
<organism evidence="4 5">
    <name type="scientific">Protea cynaroides</name>
    <dbReference type="NCBI Taxonomy" id="273540"/>
    <lineage>
        <taxon>Eukaryota</taxon>
        <taxon>Viridiplantae</taxon>
        <taxon>Streptophyta</taxon>
        <taxon>Embryophyta</taxon>
        <taxon>Tracheophyta</taxon>
        <taxon>Spermatophyta</taxon>
        <taxon>Magnoliopsida</taxon>
        <taxon>Proteales</taxon>
        <taxon>Proteaceae</taxon>
        <taxon>Protea</taxon>
    </lineage>
</organism>
<dbReference type="Pfam" id="PF00857">
    <property type="entry name" value="Isochorismatase"/>
    <property type="match status" value="1"/>
</dbReference>
<comment type="caution">
    <text evidence="4">The sequence shown here is derived from an EMBL/GenBank/DDBJ whole genome shotgun (WGS) entry which is preliminary data.</text>
</comment>
<dbReference type="InterPro" id="IPR050272">
    <property type="entry name" value="Isochorismatase-like_hydrls"/>
</dbReference>
<evidence type="ECO:0000313" key="4">
    <source>
        <dbReference type="EMBL" id="KAJ4953625.1"/>
    </source>
</evidence>
<dbReference type="SUPFAM" id="SSF52499">
    <property type="entry name" value="Isochorismatase-like hydrolases"/>
    <property type="match status" value="1"/>
</dbReference>
<sequence length="138" mass="15969">MVIPILQTINTTIDLYRNLSIPIIFTREFWNDNLIINGTPEVELMPELNCKNGDKVLEKNTYGAFTRDWIGRIFGGERVKGGYYHRVIFLSTDATATSERELHVVRIKNMAYGFAYLVDCKRLEMGFSKKRVSLRSDE</sequence>
<evidence type="ECO:0000313" key="5">
    <source>
        <dbReference type="Proteomes" id="UP001141806"/>
    </source>
</evidence>
<evidence type="ECO:0000259" key="3">
    <source>
        <dbReference type="Pfam" id="PF00857"/>
    </source>
</evidence>
<protein>
    <recommendedName>
        <fullName evidence="3">Isochorismatase-like domain-containing protein</fullName>
    </recommendedName>
</protein>
<comment type="similarity">
    <text evidence="1">Belongs to the isochorismatase family.</text>
</comment>
<feature type="domain" description="Isochorismatase-like" evidence="3">
    <location>
        <begin position="5"/>
        <end position="66"/>
    </location>
</feature>
<name>A0A9Q0GU96_9MAGN</name>
<evidence type="ECO:0000256" key="1">
    <source>
        <dbReference type="ARBA" id="ARBA00006336"/>
    </source>
</evidence>
<dbReference type="AlphaFoldDB" id="A0A9Q0GU96"/>
<dbReference type="Proteomes" id="UP001141806">
    <property type="component" value="Unassembled WGS sequence"/>
</dbReference>
<dbReference type="InterPro" id="IPR000868">
    <property type="entry name" value="Isochorismatase-like_dom"/>
</dbReference>
<proteinExistence type="inferred from homology"/>
<reference evidence="4" key="1">
    <citation type="journal article" date="2023" name="Plant J.">
        <title>The genome of the king protea, Protea cynaroides.</title>
        <authorList>
            <person name="Chang J."/>
            <person name="Duong T.A."/>
            <person name="Schoeman C."/>
            <person name="Ma X."/>
            <person name="Roodt D."/>
            <person name="Barker N."/>
            <person name="Li Z."/>
            <person name="Van de Peer Y."/>
            <person name="Mizrachi E."/>
        </authorList>
    </citation>
    <scope>NUCLEOTIDE SEQUENCE</scope>
    <source>
        <tissue evidence="4">Young leaves</tissue>
    </source>
</reference>
<dbReference type="EMBL" id="JAMYWD010000012">
    <property type="protein sequence ID" value="KAJ4953625.1"/>
    <property type="molecule type" value="Genomic_DNA"/>
</dbReference>
<gene>
    <name evidence="4" type="ORF">NE237_030457</name>
</gene>